<evidence type="ECO:0000313" key="1">
    <source>
        <dbReference type="EMBL" id="GGJ07111.1"/>
    </source>
</evidence>
<protein>
    <submittedName>
        <fullName evidence="1">Uncharacterized protein</fullName>
    </submittedName>
</protein>
<dbReference type="AlphaFoldDB" id="A0A917NKC0"/>
<evidence type="ECO:0000313" key="2">
    <source>
        <dbReference type="Proteomes" id="UP000661507"/>
    </source>
</evidence>
<reference evidence="1" key="1">
    <citation type="journal article" date="2014" name="Int. J. Syst. Evol. Microbiol.">
        <title>Complete genome sequence of Corynebacterium casei LMG S-19264T (=DSM 44701T), isolated from a smear-ripened cheese.</title>
        <authorList>
            <consortium name="US DOE Joint Genome Institute (JGI-PGF)"/>
            <person name="Walter F."/>
            <person name="Albersmeier A."/>
            <person name="Kalinowski J."/>
            <person name="Ruckert C."/>
        </authorList>
    </citation>
    <scope>NUCLEOTIDE SEQUENCE</scope>
    <source>
        <strain evidence="1">CGMCC 1.3617</strain>
    </source>
</reference>
<comment type="caution">
    <text evidence="1">The sequence shown here is derived from an EMBL/GenBank/DDBJ whole genome shotgun (WGS) entry which is preliminary data.</text>
</comment>
<proteinExistence type="predicted"/>
<gene>
    <name evidence="1" type="ORF">GCM10011320_12500</name>
</gene>
<dbReference type="RefSeq" id="WP_188966033.1">
    <property type="nucleotide sequence ID" value="NZ_BMKW01000002.1"/>
</dbReference>
<reference evidence="1" key="2">
    <citation type="submission" date="2020-09" db="EMBL/GenBank/DDBJ databases">
        <authorList>
            <person name="Sun Q."/>
            <person name="Zhou Y."/>
        </authorList>
    </citation>
    <scope>NUCLEOTIDE SEQUENCE</scope>
    <source>
        <strain evidence="1">CGMCC 1.3617</strain>
    </source>
</reference>
<dbReference type="EMBL" id="BMKW01000002">
    <property type="protein sequence ID" value="GGJ07111.1"/>
    <property type="molecule type" value="Genomic_DNA"/>
</dbReference>
<keyword evidence="2" id="KW-1185">Reference proteome</keyword>
<organism evidence="1 2">
    <name type="scientific">Neoroseomonas lacus</name>
    <dbReference type="NCBI Taxonomy" id="287609"/>
    <lineage>
        <taxon>Bacteria</taxon>
        <taxon>Pseudomonadati</taxon>
        <taxon>Pseudomonadota</taxon>
        <taxon>Alphaproteobacteria</taxon>
        <taxon>Acetobacterales</taxon>
        <taxon>Acetobacteraceae</taxon>
        <taxon>Neoroseomonas</taxon>
    </lineage>
</organism>
<dbReference type="Proteomes" id="UP000661507">
    <property type="component" value="Unassembled WGS sequence"/>
</dbReference>
<sequence length="70" mass="7695">MLLLGNGRGLFGPVSANGGLEQLRWEGDSGVVGESRGQIDYGSFNLEYVYDWPPANAVRCRFRYAGRRAA</sequence>
<accession>A0A917NKC0</accession>
<name>A0A917NKC0_9PROT</name>